<dbReference type="PANTHER" id="PTHR47331">
    <property type="entry name" value="PHD-TYPE DOMAIN-CONTAINING PROTEIN"/>
    <property type="match status" value="1"/>
</dbReference>
<comment type="caution">
    <text evidence="1">The sequence shown here is derived from an EMBL/GenBank/DDBJ whole genome shotgun (WGS) entry which is preliminary data.</text>
</comment>
<sequence length="163" mass="18004">MFTDVSMQAMCASAYLSNEDGQHLLIAKSRLPSIQSHHTIPKLEMMAITMGVRLALNTYLEVKTQIEITVVCILSDSGIALSWVKAPPNTKNTGVLVANRVKEIIKITRRLEEEGAKVRFGYVNTKDNPADEGTRGSDAKRFADSLWWTGPEGSELAGRLWSP</sequence>
<evidence type="ECO:0000313" key="2">
    <source>
        <dbReference type="Proteomes" id="UP000024635"/>
    </source>
</evidence>
<reference evidence="2" key="1">
    <citation type="journal article" date="2015" name="Nat. Genet.">
        <title>The genome and transcriptome of the zoonotic hookworm Ancylostoma ceylanicum identify infection-specific gene families.</title>
        <authorList>
            <person name="Schwarz E.M."/>
            <person name="Hu Y."/>
            <person name="Antoshechkin I."/>
            <person name="Miller M.M."/>
            <person name="Sternberg P.W."/>
            <person name="Aroian R.V."/>
        </authorList>
    </citation>
    <scope>NUCLEOTIDE SEQUENCE</scope>
    <source>
        <strain evidence="2">HY135</strain>
    </source>
</reference>
<keyword evidence="2" id="KW-1185">Reference proteome</keyword>
<dbReference type="Proteomes" id="UP000024635">
    <property type="component" value="Unassembled WGS sequence"/>
</dbReference>
<evidence type="ECO:0008006" key="3">
    <source>
        <dbReference type="Google" id="ProtNLM"/>
    </source>
</evidence>
<protein>
    <recommendedName>
        <fullName evidence="3">RNase H type-1 domain-containing protein</fullName>
    </recommendedName>
</protein>
<accession>A0A016WP01</accession>
<name>A0A016WP01_9BILA</name>
<dbReference type="GO" id="GO:0003676">
    <property type="term" value="F:nucleic acid binding"/>
    <property type="evidence" value="ECO:0007669"/>
    <property type="project" value="InterPro"/>
</dbReference>
<proteinExistence type="predicted"/>
<dbReference type="InterPro" id="IPR036397">
    <property type="entry name" value="RNaseH_sf"/>
</dbReference>
<dbReference type="Pfam" id="PF05380">
    <property type="entry name" value="Peptidase_A17"/>
    <property type="match status" value="1"/>
</dbReference>
<dbReference type="OrthoDB" id="5872779at2759"/>
<evidence type="ECO:0000313" key="1">
    <source>
        <dbReference type="EMBL" id="EYC41331.1"/>
    </source>
</evidence>
<dbReference type="Gene3D" id="3.30.420.10">
    <property type="entry name" value="Ribonuclease H-like superfamily/Ribonuclease H"/>
    <property type="match status" value="1"/>
</dbReference>
<dbReference type="PANTHER" id="PTHR47331:SF6">
    <property type="entry name" value="DOUBLECORTIN DOMAIN-CONTAINING PROTEIN"/>
    <property type="match status" value="1"/>
</dbReference>
<dbReference type="InterPro" id="IPR008042">
    <property type="entry name" value="Retrotrans_Pao"/>
</dbReference>
<organism evidence="1 2">
    <name type="scientific">Ancylostoma ceylanicum</name>
    <dbReference type="NCBI Taxonomy" id="53326"/>
    <lineage>
        <taxon>Eukaryota</taxon>
        <taxon>Metazoa</taxon>
        <taxon>Ecdysozoa</taxon>
        <taxon>Nematoda</taxon>
        <taxon>Chromadorea</taxon>
        <taxon>Rhabditida</taxon>
        <taxon>Rhabditina</taxon>
        <taxon>Rhabditomorpha</taxon>
        <taxon>Strongyloidea</taxon>
        <taxon>Ancylostomatidae</taxon>
        <taxon>Ancylostomatinae</taxon>
        <taxon>Ancylostoma</taxon>
    </lineage>
</organism>
<dbReference type="STRING" id="53326.A0A016WP01"/>
<dbReference type="EMBL" id="JARK01000173">
    <property type="protein sequence ID" value="EYC41331.1"/>
    <property type="molecule type" value="Genomic_DNA"/>
</dbReference>
<gene>
    <name evidence="1" type="primary">Acey_s0573.g161</name>
    <name evidence="1" type="ORF">Y032_0573g161</name>
</gene>
<dbReference type="AlphaFoldDB" id="A0A016WP01"/>